<protein>
    <submittedName>
        <fullName evidence="1">Flagellar biosynthesis protein</fullName>
    </submittedName>
</protein>
<keyword evidence="1" id="KW-0966">Cell projection</keyword>
<comment type="caution">
    <text evidence="1">The sequence shown here is derived from an EMBL/GenBank/DDBJ whole genome shotgun (WGS) entry which is preliminary data.</text>
</comment>
<reference evidence="1 2" key="1">
    <citation type="submission" date="2017-09" db="EMBL/GenBank/DDBJ databases">
        <title>Biodiversity and function of Thalassospira species in the particle-attached aromatic-hydrocarbon-degrading consortia from the surface seawater of the South China Sea.</title>
        <authorList>
            <person name="Dong C."/>
            <person name="Liu R."/>
            <person name="Shao Z."/>
        </authorList>
    </citation>
    <scope>NUCLEOTIDE SEQUENCE [LARGE SCALE GENOMIC DNA]</scope>
    <source>
        <strain evidence="1 2">CSC1P2</strain>
    </source>
</reference>
<dbReference type="EMBL" id="NWTK01000022">
    <property type="protein sequence ID" value="PKR48487.1"/>
    <property type="molecule type" value="Genomic_DNA"/>
</dbReference>
<name>A0A2N3KD27_9PROT</name>
<keyword evidence="1" id="KW-0969">Cilium</keyword>
<accession>A0A2N3KD27</accession>
<proteinExistence type="predicted"/>
<sequence length="210" mass="22813">MGCMMVLGACAVGRSVVDINGPASSINPSEGTAVRIVAVNDLREFQVKPRSADIPSLSDAKIDDRAITERAYARKRGGFGKALGDVLLPEGETVANQVKEAITTGFRRAGYRVLDGSSNATDAAQAIPVTADILEFWTWMQPGFWQLTLHNRIKVTLKGDLPALGNGMTVEHHYQDGMQMVLDNDWPQTAGQSLTEFADELRLRLQQAGK</sequence>
<keyword evidence="1" id="KW-0282">Flagellum</keyword>
<organism evidence="1 2">
    <name type="scientific">Thalassospira marina</name>
    <dbReference type="NCBI Taxonomy" id="2048283"/>
    <lineage>
        <taxon>Bacteria</taxon>
        <taxon>Pseudomonadati</taxon>
        <taxon>Pseudomonadota</taxon>
        <taxon>Alphaproteobacteria</taxon>
        <taxon>Rhodospirillales</taxon>
        <taxon>Thalassospiraceae</taxon>
        <taxon>Thalassospira</taxon>
    </lineage>
</organism>
<evidence type="ECO:0000313" key="1">
    <source>
        <dbReference type="EMBL" id="PKR48487.1"/>
    </source>
</evidence>
<gene>
    <name evidence="1" type="ORF">COO20_24005</name>
</gene>
<dbReference type="Proteomes" id="UP000233597">
    <property type="component" value="Unassembled WGS sequence"/>
</dbReference>
<evidence type="ECO:0000313" key="2">
    <source>
        <dbReference type="Proteomes" id="UP000233597"/>
    </source>
</evidence>
<dbReference type="AlphaFoldDB" id="A0A2N3KD27"/>